<accession>A0A849VH88</accession>
<dbReference type="Pfam" id="PF02801">
    <property type="entry name" value="Ketoacyl-synt_C"/>
    <property type="match status" value="2"/>
</dbReference>
<dbReference type="GO" id="GO:0005886">
    <property type="term" value="C:plasma membrane"/>
    <property type="evidence" value="ECO:0007669"/>
    <property type="project" value="TreeGrafter"/>
</dbReference>
<dbReference type="SMART" id="SM00825">
    <property type="entry name" value="PKS_KS"/>
    <property type="match status" value="1"/>
</dbReference>
<evidence type="ECO:0000256" key="6">
    <source>
        <dbReference type="RuleBase" id="RU003694"/>
    </source>
</evidence>
<dbReference type="SUPFAM" id="SSF53901">
    <property type="entry name" value="Thiolase-like"/>
    <property type="match status" value="3"/>
</dbReference>
<evidence type="ECO:0000256" key="4">
    <source>
        <dbReference type="ARBA" id="ARBA00022679"/>
    </source>
</evidence>
<dbReference type="RefSeq" id="WP_171627121.1">
    <property type="nucleotide sequence ID" value="NZ_JABBPG010000007.1"/>
</dbReference>
<evidence type="ECO:0000259" key="7">
    <source>
        <dbReference type="PROSITE" id="PS52004"/>
    </source>
</evidence>
<organism evidence="8 9">
    <name type="scientific">Pseudoalteromonas caenipelagi</name>
    <dbReference type="NCBI Taxonomy" id="2726988"/>
    <lineage>
        <taxon>Bacteria</taxon>
        <taxon>Pseudomonadati</taxon>
        <taxon>Pseudomonadota</taxon>
        <taxon>Gammaproteobacteria</taxon>
        <taxon>Alteromonadales</taxon>
        <taxon>Pseudoalteromonadaceae</taxon>
        <taxon>Pseudoalteromonas</taxon>
    </lineage>
</organism>
<dbReference type="GO" id="GO:0016829">
    <property type="term" value="F:lyase activity"/>
    <property type="evidence" value="ECO:0007669"/>
    <property type="project" value="UniProtKB-KW"/>
</dbReference>
<evidence type="ECO:0000256" key="5">
    <source>
        <dbReference type="ARBA" id="ARBA00023239"/>
    </source>
</evidence>
<dbReference type="Pfam" id="PF00109">
    <property type="entry name" value="ketoacyl-synt"/>
    <property type="match status" value="2"/>
</dbReference>
<evidence type="ECO:0000313" key="9">
    <source>
        <dbReference type="Proteomes" id="UP000586305"/>
    </source>
</evidence>
<dbReference type="InterPro" id="IPR014031">
    <property type="entry name" value="Ketoacyl_synth_C"/>
</dbReference>
<feature type="domain" description="Ketosynthase family 3 (KS3)" evidence="7">
    <location>
        <begin position="2"/>
        <end position="447"/>
    </location>
</feature>
<dbReference type="PANTHER" id="PTHR43775">
    <property type="entry name" value="FATTY ACID SYNTHASE"/>
    <property type="match status" value="1"/>
</dbReference>
<dbReference type="Pfam" id="PF07977">
    <property type="entry name" value="FabA"/>
    <property type="match status" value="1"/>
</dbReference>
<reference evidence="8 9" key="1">
    <citation type="submission" date="2020-04" db="EMBL/GenBank/DDBJ databases">
        <title>Pseudoalteromonas caenipelagi sp. nov., isolated from a tidal flat.</title>
        <authorList>
            <person name="Park S."/>
            <person name="Yoon J.-H."/>
        </authorList>
    </citation>
    <scope>NUCLEOTIDE SEQUENCE [LARGE SCALE GENOMIC DNA]</scope>
    <source>
        <strain evidence="8 9">JBTF-M23</strain>
    </source>
</reference>
<gene>
    <name evidence="8" type="ORF">HG263_16165</name>
</gene>
<keyword evidence="4 6" id="KW-0808">Transferase</keyword>
<dbReference type="EMBL" id="JABBPG010000007">
    <property type="protein sequence ID" value="NOU52068.1"/>
    <property type="molecule type" value="Genomic_DNA"/>
</dbReference>
<dbReference type="PROSITE" id="PS00606">
    <property type="entry name" value="KS3_1"/>
    <property type="match status" value="1"/>
</dbReference>
<feature type="domain" description="Ketosynthase family 3 (KS3)" evidence="7">
    <location>
        <begin position="463"/>
        <end position="910"/>
    </location>
</feature>
<dbReference type="GO" id="GO:0005737">
    <property type="term" value="C:cytoplasm"/>
    <property type="evidence" value="ECO:0007669"/>
    <property type="project" value="TreeGrafter"/>
</dbReference>
<dbReference type="Gene3D" id="3.40.47.10">
    <property type="match status" value="2"/>
</dbReference>
<protein>
    <submittedName>
        <fullName evidence="8">Beta-ketoacyl synthase</fullName>
    </submittedName>
</protein>
<dbReference type="InterPro" id="IPR013114">
    <property type="entry name" value="FabA_FabZ"/>
</dbReference>
<sequence>MKDKIAIVGLGCIFPEADNPEQLWKVFEQGTDVTSEISELELGVSPALYKHPEKGTIDKIGYSKNGYVRKSDIELNGFRVAEQTLQQFDKVFQWTLHAAAAALKDAGCSEVEELLSRTGLVLGNINMPTHAAKQLVSQMYHEILTPHIQTLIGREDFAFSKYWQGHDWSFDNLLIGSHNAVVTAQALGLQGPTYTIDGACSSGIYSISLACKHLQAGEADIMLAGATCQADHIYINHGFNVLKAFPDKGEESLPFDKRSGGLKAGEGVGVLALKRYSDAKASGDKIYGVIDAIGLSNDAGAKHMLVPDSKGQQLALSRAYEQASRYPDYVECHATGTPVGDKVELNSIASFFGADRLPKIGANKQNFGHALTASSMVSIFKVLLSMQHDKVPATQKVEDFVGSESGILTINSVVRSAIKWPAQGKGKVAGVNAFGFGGVNGHLVICSEDAIKTVTEAEPEKSPSSLAIVGLSACLPQVKELVELDALIAQGADNFSELPLKRWSGIEQCKSLLEKYNLNELPTGAFLDNFIFDCQRYKIPPNVAGLHLLSHLSLMPLAEAAFLDAGYERDGQVRNIAVIVAGDDDVNSLRYQARTEMAWQLKDSLAKASIELTDEELKRLETITKDALFPEPTVEGVTGGIGNIVSSRISALLKLNGPAFTLQSHENSIAKAIDVARLLLDAGQVDAVIVGGGSFGGSAEGVMFAHQRSPINASQPGMPLLESKGWKLGEGGGVVVLKPSDTVTDKDRVYATIEALSFTQSVDNGTTFVPDATCIAQAASMALEKAGVDVEQVELLEVHASGIDAEDEAEKQGLLSVYGDASKPVTVSNIKQHVGHLHGASYITSLIGTALNLYRRRLPAVPHLSQQQSISSQQQGLVLRHEQQQTDALRYAAISGMGLDRTYSHMILKAADKYEDKGFTSLFANLSGEKPKGLFKTIWVAGENTVAETLVNDSTMAQFAPCRARFAPLEVNVTEAPQHDVQHGVVEQASAAPTASVTQNDVQLTEPVVEAVQEPTQESTQEDALESIQAHNVAGPTSLPSTVQHKVMSQLAQNAKTHSAFLQAMRASYAATATLLASELDEQQLQNSAAEHSAVPDAVLSASSASRAKAVLLDPRYGRLAPEVKNIPVSPRSAAAMFNEQQLHEITDGLIANVLGPDYAAADQYSVRTRMPSWPYMFVSRILSCTAERGQLKPCEVHWEYDISPDDWYVVKGQVPSFVSLESSHAMIVAFTLIGCDEMFQGQHSYRAVNSETTVYGEFPKPGEILRGVVRITSFKKMGNNVLIDYEYDCFAKAANGAERHCFTLVAASGFFYREDLLKQSGKSMNNKGVFFTAKPQQNPIDVTKLSQLQSFDSTQIAALNSGLLSQCFGDGYVDNKAVALYGPCHRMLDRVSQFEPRGGAWQLGQMLGEVDISTEHWVFNAHFKNDPCVPGTFTVEGCQQLFSFYMYYLKLPQLPGVKLVTKSGHSSSAKFRGEVKFQNETLFYRMTIKDISVTELAAHQARLEITAVIEVLYEDRVIGLCDDMYVCYEGDLQSILTMRAQTV</sequence>
<dbReference type="PANTHER" id="PTHR43775:SF37">
    <property type="entry name" value="SI:DKEY-61P9.11"/>
    <property type="match status" value="1"/>
</dbReference>
<name>A0A849VH88_9GAMM</name>
<keyword evidence="5" id="KW-0456">Lyase</keyword>
<dbReference type="UniPathway" id="UPA00094"/>
<keyword evidence="2" id="KW-0596">Phosphopantetheine</keyword>
<dbReference type="CDD" id="cd00833">
    <property type="entry name" value="PKS"/>
    <property type="match status" value="2"/>
</dbReference>
<proteinExistence type="inferred from homology"/>
<comment type="pathway">
    <text evidence="1">Lipid metabolism; fatty acid biosynthesis.</text>
</comment>
<evidence type="ECO:0000313" key="8">
    <source>
        <dbReference type="EMBL" id="NOU52068.1"/>
    </source>
</evidence>
<dbReference type="InterPro" id="IPR014030">
    <property type="entry name" value="Ketoacyl_synth_N"/>
</dbReference>
<evidence type="ECO:0000256" key="1">
    <source>
        <dbReference type="ARBA" id="ARBA00005194"/>
    </source>
</evidence>
<dbReference type="Gene3D" id="3.10.129.10">
    <property type="entry name" value="Hotdog Thioesterase"/>
    <property type="match status" value="2"/>
</dbReference>
<keyword evidence="9" id="KW-1185">Reference proteome</keyword>
<dbReference type="InterPro" id="IPR020841">
    <property type="entry name" value="PKS_Beta-ketoAc_synthase_dom"/>
</dbReference>
<dbReference type="GO" id="GO:0004315">
    <property type="term" value="F:3-oxoacyl-[acyl-carrier-protein] synthase activity"/>
    <property type="evidence" value="ECO:0007669"/>
    <property type="project" value="InterPro"/>
</dbReference>
<comment type="similarity">
    <text evidence="6">Belongs to the thiolase-like superfamily. Beta-ketoacyl-ACP synthases family.</text>
</comment>
<dbReference type="InterPro" id="IPR018201">
    <property type="entry name" value="Ketoacyl_synth_AS"/>
</dbReference>
<dbReference type="Proteomes" id="UP000586305">
    <property type="component" value="Unassembled WGS sequence"/>
</dbReference>
<dbReference type="SUPFAM" id="SSF54637">
    <property type="entry name" value="Thioesterase/thiol ester dehydrase-isomerase"/>
    <property type="match status" value="2"/>
</dbReference>
<evidence type="ECO:0000256" key="2">
    <source>
        <dbReference type="ARBA" id="ARBA00022450"/>
    </source>
</evidence>
<dbReference type="InterPro" id="IPR050091">
    <property type="entry name" value="PKS_NRPS_Biosynth_Enz"/>
</dbReference>
<dbReference type="InterPro" id="IPR016039">
    <property type="entry name" value="Thiolase-like"/>
</dbReference>
<dbReference type="GO" id="GO:0071770">
    <property type="term" value="P:DIM/DIP cell wall layer assembly"/>
    <property type="evidence" value="ECO:0007669"/>
    <property type="project" value="TreeGrafter"/>
</dbReference>
<dbReference type="GO" id="GO:0006633">
    <property type="term" value="P:fatty acid biosynthetic process"/>
    <property type="evidence" value="ECO:0007669"/>
    <property type="project" value="UniProtKB-UniPathway"/>
</dbReference>
<keyword evidence="3" id="KW-0597">Phosphoprotein</keyword>
<evidence type="ECO:0000256" key="3">
    <source>
        <dbReference type="ARBA" id="ARBA00022553"/>
    </source>
</evidence>
<dbReference type="PROSITE" id="PS52004">
    <property type="entry name" value="KS3_2"/>
    <property type="match status" value="2"/>
</dbReference>
<dbReference type="InterPro" id="IPR029069">
    <property type="entry name" value="HotDog_dom_sf"/>
</dbReference>
<comment type="caution">
    <text evidence="8">The sequence shown here is derived from an EMBL/GenBank/DDBJ whole genome shotgun (WGS) entry which is preliminary data.</text>
</comment>
<dbReference type="GO" id="GO:0004312">
    <property type="term" value="F:fatty acid synthase activity"/>
    <property type="evidence" value="ECO:0007669"/>
    <property type="project" value="TreeGrafter"/>
</dbReference>